<evidence type="ECO:0000313" key="3">
    <source>
        <dbReference type="EMBL" id="KAL2863668.1"/>
    </source>
</evidence>
<feature type="compositionally biased region" description="Low complexity" evidence="1">
    <location>
        <begin position="286"/>
        <end position="303"/>
    </location>
</feature>
<dbReference type="EMBL" id="JBFXLQ010000049">
    <property type="protein sequence ID" value="KAL2863668.1"/>
    <property type="molecule type" value="Genomic_DNA"/>
</dbReference>
<protein>
    <recommendedName>
        <fullName evidence="5">Extracellular membrane protein CFEM domain-containing protein</fullName>
    </recommendedName>
</protein>
<evidence type="ECO:0000256" key="1">
    <source>
        <dbReference type="SAM" id="MobiDB-lite"/>
    </source>
</evidence>
<keyword evidence="2" id="KW-0732">Signal</keyword>
<keyword evidence="4" id="KW-1185">Reference proteome</keyword>
<feature type="compositionally biased region" description="Basic and acidic residues" evidence="1">
    <location>
        <begin position="192"/>
        <end position="201"/>
    </location>
</feature>
<gene>
    <name evidence="3" type="ORF">BJX67DRAFT_384511</name>
</gene>
<evidence type="ECO:0008006" key="5">
    <source>
        <dbReference type="Google" id="ProtNLM"/>
    </source>
</evidence>
<dbReference type="RefSeq" id="XP_070882647.1">
    <property type="nucleotide sequence ID" value="XM_071033680.1"/>
</dbReference>
<reference evidence="3 4" key="1">
    <citation type="submission" date="2024-07" db="EMBL/GenBank/DDBJ databases">
        <title>Section-level genome sequencing and comparative genomics of Aspergillus sections Usti and Cavernicolus.</title>
        <authorList>
            <consortium name="Lawrence Berkeley National Laboratory"/>
            <person name="Nybo J.L."/>
            <person name="Vesth T.C."/>
            <person name="Theobald S."/>
            <person name="Frisvad J.C."/>
            <person name="Larsen T.O."/>
            <person name="Kjaerboelling I."/>
            <person name="Rothschild-Mancinelli K."/>
            <person name="Lyhne E.K."/>
            <person name="Kogle M.E."/>
            <person name="Barry K."/>
            <person name="Clum A."/>
            <person name="Na H."/>
            <person name="Ledsgaard L."/>
            <person name="Lin J."/>
            <person name="Lipzen A."/>
            <person name="Kuo A."/>
            <person name="Riley R."/>
            <person name="Mondo S."/>
            <person name="Labutti K."/>
            <person name="Haridas S."/>
            <person name="Pangalinan J."/>
            <person name="Salamov A.A."/>
            <person name="Simmons B.A."/>
            <person name="Magnuson J.K."/>
            <person name="Chen J."/>
            <person name="Drula E."/>
            <person name="Henrissat B."/>
            <person name="Wiebenga A."/>
            <person name="Lubbers R.J."/>
            <person name="Gomes A.C."/>
            <person name="Macurrencykelacurrency M.R."/>
            <person name="Stajich J."/>
            <person name="Grigoriev I.V."/>
            <person name="Mortensen U.H."/>
            <person name="De Vries R.P."/>
            <person name="Baker S.E."/>
            <person name="Andersen M.R."/>
        </authorList>
    </citation>
    <scope>NUCLEOTIDE SEQUENCE [LARGE SCALE GENOMIC DNA]</scope>
    <source>
        <strain evidence="3 4">CBS 449.75</strain>
    </source>
</reference>
<feature type="chain" id="PRO_5045720078" description="Extracellular membrane protein CFEM domain-containing protein" evidence="2">
    <location>
        <begin position="20"/>
        <end position="352"/>
    </location>
</feature>
<evidence type="ECO:0000256" key="2">
    <source>
        <dbReference type="SAM" id="SignalP"/>
    </source>
</evidence>
<evidence type="ECO:0000313" key="4">
    <source>
        <dbReference type="Proteomes" id="UP001610432"/>
    </source>
</evidence>
<comment type="caution">
    <text evidence="3">The sequence shown here is derived from an EMBL/GenBank/DDBJ whole genome shotgun (WGS) entry which is preliminary data.</text>
</comment>
<name>A0ABR4LJS0_9EURO</name>
<proteinExistence type="predicted"/>
<feature type="compositionally biased region" description="Acidic residues" evidence="1">
    <location>
        <begin position="132"/>
        <end position="153"/>
    </location>
</feature>
<organism evidence="3 4">
    <name type="scientific">Aspergillus lucknowensis</name>
    <dbReference type="NCBI Taxonomy" id="176173"/>
    <lineage>
        <taxon>Eukaryota</taxon>
        <taxon>Fungi</taxon>
        <taxon>Dikarya</taxon>
        <taxon>Ascomycota</taxon>
        <taxon>Pezizomycotina</taxon>
        <taxon>Eurotiomycetes</taxon>
        <taxon>Eurotiomycetidae</taxon>
        <taxon>Eurotiales</taxon>
        <taxon>Aspergillaceae</taxon>
        <taxon>Aspergillus</taxon>
        <taxon>Aspergillus subgen. Nidulantes</taxon>
    </lineage>
</organism>
<dbReference type="GeneID" id="98148752"/>
<dbReference type="Proteomes" id="UP001610432">
    <property type="component" value="Unassembled WGS sequence"/>
</dbReference>
<accession>A0ABR4LJS0</accession>
<feature type="region of interest" description="Disordered" evidence="1">
    <location>
        <begin position="110"/>
        <end position="216"/>
    </location>
</feature>
<sequence>MHLSAATLLTLLPITLTLAYKQTDLSYLKCVTAVVKTTHFPECTSSYKLDCFCEAASQPQALTNTSGTAGVPHSRTGGFRLPPETEDICASFGVPKNEIPKYLCDDDAVPVSPRRGSTPMVRLEQPVRNEVEENETETETETEAEIDELDGEQSTEVVKRAMQPDTPRLLIPENEPAPNTGAANYDGANESVTKDQEREPNRGLIQDQNEDDEDEEAHAVYEVVTVTKTETRCPCIETASRASTEPEVGSEGKTSGSGALHETEGAVATSAAVPGFNSESKPTDVPSPVRVASSSVTTSVAPTGVDAEKEHAGNEDSDDEEGEAFQGGAVSMDGSRSVIGVLMGVLAGAILL</sequence>
<feature type="signal peptide" evidence="2">
    <location>
        <begin position="1"/>
        <end position="19"/>
    </location>
</feature>
<feature type="region of interest" description="Disordered" evidence="1">
    <location>
        <begin position="237"/>
        <end position="331"/>
    </location>
</feature>